<evidence type="ECO:0000313" key="3">
    <source>
        <dbReference type="EMBL" id="SJL10143.1"/>
    </source>
</evidence>
<name>A0A284RMZ4_ARMOS</name>
<dbReference type="CDD" id="cd09917">
    <property type="entry name" value="F-box_SF"/>
    <property type="match status" value="1"/>
</dbReference>
<protein>
    <recommendedName>
        <fullName evidence="2">F-box domain-containing protein</fullName>
    </recommendedName>
</protein>
<sequence length="439" mass="50085">MAPKRQTQITSPQTLTKEQTDSSNFPPELVLEILEHVNCSDFDSLFNCCLVSRAWRQLAQPFVFADLRLSLESKSGLWIERLEEAPHLAEHVKGLHMWGSDWEDTNGFPDHPQILEGSNTYDVVRRLPDIKRLKVCGFSYPFGETLLRTLKLSQLMGSESLELYDVVFDVEELLGFLSPMVQLKQLIISFLHLNYSVDYTRAAVILHDTVDPVPKALRSLNVTFDDTNLSCTVMWLLGGTFDLGSLTDLAVSWNHFSLKDQAELLGPTKLFLGAVGPKIKQLQFCIPLHRFKRYDELKDTCLLGFLISSQALSHFKQLEVVEFKAPLERSYPSYLSMIVLLTSRTTFPNLRRIEVSVRFFSGKDDSCECLSVWSDLDAHFSSTNFPRLRFVTIGMFLDCDAADDLVLTDISSMIKKRMPVLASRGCLKFQWQRYEDLLS</sequence>
<evidence type="ECO:0000256" key="1">
    <source>
        <dbReference type="SAM" id="MobiDB-lite"/>
    </source>
</evidence>
<feature type="domain" description="F-box" evidence="2">
    <location>
        <begin position="23"/>
        <end position="59"/>
    </location>
</feature>
<dbReference type="InterPro" id="IPR036047">
    <property type="entry name" value="F-box-like_dom_sf"/>
</dbReference>
<dbReference type="EMBL" id="FUEG01000011">
    <property type="protein sequence ID" value="SJL10143.1"/>
    <property type="molecule type" value="Genomic_DNA"/>
</dbReference>
<evidence type="ECO:0000313" key="4">
    <source>
        <dbReference type="Proteomes" id="UP000219338"/>
    </source>
</evidence>
<dbReference type="Pfam" id="PF00646">
    <property type="entry name" value="F-box"/>
    <property type="match status" value="1"/>
</dbReference>
<accession>A0A284RMZ4</accession>
<dbReference type="Proteomes" id="UP000219338">
    <property type="component" value="Unassembled WGS sequence"/>
</dbReference>
<dbReference type="Gene3D" id="1.20.1280.50">
    <property type="match status" value="1"/>
</dbReference>
<dbReference type="SUPFAM" id="SSF81383">
    <property type="entry name" value="F-box domain"/>
    <property type="match status" value="1"/>
</dbReference>
<feature type="region of interest" description="Disordered" evidence="1">
    <location>
        <begin position="1"/>
        <end position="23"/>
    </location>
</feature>
<dbReference type="OrthoDB" id="3024566at2759"/>
<organism evidence="3 4">
    <name type="scientific">Armillaria ostoyae</name>
    <name type="common">Armillaria root rot fungus</name>
    <dbReference type="NCBI Taxonomy" id="47428"/>
    <lineage>
        <taxon>Eukaryota</taxon>
        <taxon>Fungi</taxon>
        <taxon>Dikarya</taxon>
        <taxon>Basidiomycota</taxon>
        <taxon>Agaricomycotina</taxon>
        <taxon>Agaricomycetes</taxon>
        <taxon>Agaricomycetidae</taxon>
        <taxon>Agaricales</taxon>
        <taxon>Marasmiineae</taxon>
        <taxon>Physalacriaceae</taxon>
        <taxon>Armillaria</taxon>
    </lineage>
</organism>
<dbReference type="AlphaFoldDB" id="A0A284RMZ4"/>
<keyword evidence="4" id="KW-1185">Reference proteome</keyword>
<gene>
    <name evidence="3" type="ORF">ARMOST_13527</name>
</gene>
<dbReference type="InterPro" id="IPR001810">
    <property type="entry name" value="F-box_dom"/>
</dbReference>
<proteinExistence type="predicted"/>
<evidence type="ECO:0000259" key="2">
    <source>
        <dbReference type="Pfam" id="PF00646"/>
    </source>
</evidence>
<reference evidence="4" key="1">
    <citation type="journal article" date="2017" name="Nat. Ecol. Evol.">
        <title>Genome expansion and lineage-specific genetic innovations in the forest pathogenic fungi Armillaria.</title>
        <authorList>
            <person name="Sipos G."/>
            <person name="Prasanna A.N."/>
            <person name="Walter M.C."/>
            <person name="O'Connor E."/>
            <person name="Balint B."/>
            <person name="Krizsan K."/>
            <person name="Kiss B."/>
            <person name="Hess J."/>
            <person name="Varga T."/>
            <person name="Slot J."/>
            <person name="Riley R."/>
            <person name="Boka B."/>
            <person name="Rigling D."/>
            <person name="Barry K."/>
            <person name="Lee J."/>
            <person name="Mihaltcheva S."/>
            <person name="LaButti K."/>
            <person name="Lipzen A."/>
            <person name="Waldron R."/>
            <person name="Moloney N.M."/>
            <person name="Sperisen C."/>
            <person name="Kredics L."/>
            <person name="Vagvoelgyi C."/>
            <person name="Patrignani A."/>
            <person name="Fitzpatrick D."/>
            <person name="Nagy I."/>
            <person name="Doyle S."/>
            <person name="Anderson J.B."/>
            <person name="Grigoriev I.V."/>
            <person name="Gueldener U."/>
            <person name="Muensterkoetter M."/>
            <person name="Nagy L.G."/>
        </authorList>
    </citation>
    <scope>NUCLEOTIDE SEQUENCE [LARGE SCALE GENOMIC DNA]</scope>
    <source>
        <strain evidence="4">C18/9</strain>
    </source>
</reference>